<dbReference type="Proteomes" id="UP000245921">
    <property type="component" value="Unassembled WGS sequence"/>
</dbReference>
<dbReference type="Pfam" id="PF00460">
    <property type="entry name" value="Flg_bb_rod"/>
    <property type="match status" value="1"/>
</dbReference>
<name>A0AA45HJL3_9BACT</name>
<dbReference type="AlphaFoldDB" id="A0AA45HJL3"/>
<dbReference type="InterPro" id="IPR037925">
    <property type="entry name" value="FlgE/F/G-like"/>
</dbReference>
<organism evidence="6 7">
    <name type="scientific">Oceanotoga teriensis</name>
    <dbReference type="NCBI Taxonomy" id="515440"/>
    <lineage>
        <taxon>Bacteria</taxon>
        <taxon>Thermotogati</taxon>
        <taxon>Thermotogota</taxon>
        <taxon>Thermotogae</taxon>
        <taxon>Petrotogales</taxon>
        <taxon>Petrotogaceae</taxon>
        <taxon>Oceanotoga</taxon>
    </lineage>
</organism>
<reference evidence="6 7" key="1">
    <citation type="submission" date="2018-05" db="EMBL/GenBank/DDBJ databases">
        <title>Genomic Encyclopedia of Type Strains, Phase IV (KMG-IV): sequencing the most valuable type-strain genomes for metagenomic binning, comparative biology and taxonomic classification.</title>
        <authorList>
            <person name="Goeker M."/>
        </authorList>
    </citation>
    <scope>NUCLEOTIDE SEQUENCE [LARGE SCALE GENOMIC DNA]</scope>
    <source>
        <strain evidence="6 7">DSM 24906</strain>
    </source>
</reference>
<dbReference type="PANTHER" id="PTHR30435">
    <property type="entry name" value="FLAGELLAR PROTEIN"/>
    <property type="match status" value="1"/>
</dbReference>
<dbReference type="EMBL" id="QGGI01000002">
    <property type="protein sequence ID" value="PWJ96118.1"/>
    <property type="molecule type" value="Genomic_DNA"/>
</dbReference>
<comment type="subcellular location">
    <subcellularLocation>
        <location evidence="2">Bacterial flagellum basal body</location>
    </subcellularLocation>
</comment>
<feature type="domain" description="Flagellar basal body rod protein N-terminal" evidence="3">
    <location>
        <begin position="16"/>
        <end position="34"/>
    </location>
</feature>
<evidence type="ECO:0000259" key="5">
    <source>
        <dbReference type="Pfam" id="PF22692"/>
    </source>
</evidence>
<evidence type="ECO:0000313" key="7">
    <source>
        <dbReference type="Proteomes" id="UP000245921"/>
    </source>
</evidence>
<evidence type="ECO:0000256" key="1">
    <source>
        <dbReference type="ARBA" id="ARBA00009677"/>
    </source>
</evidence>
<keyword evidence="6" id="KW-0966">Cell projection</keyword>
<dbReference type="RefSeq" id="WP_109603741.1">
    <property type="nucleotide sequence ID" value="NZ_JAMHJO010000001.1"/>
</dbReference>
<dbReference type="SUPFAM" id="SSF117143">
    <property type="entry name" value="Flagellar hook protein flgE"/>
    <property type="match status" value="1"/>
</dbReference>
<dbReference type="Pfam" id="PF22692">
    <property type="entry name" value="LlgE_F_G_D1"/>
    <property type="match status" value="1"/>
</dbReference>
<evidence type="ECO:0000313" key="6">
    <source>
        <dbReference type="EMBL" id="PWJ96118.1"/>
    </source>
</evidence>
<keyword evidence="7" id="KW-1185">Reference proteome</keyword>
<dbReference type="InterPro" id="IPR010930">
    <property type="entry name" value="Flg_bb/hook_C_dom"/>
</dbReference>
<keyword evidence="2" id="KW-0975">Bacterial flagellum</keyword>
<evidence type="ECO:0000256" key="2">
    <source>
        <dbReference type="RuleBase" id="RU362116"/>
    </source>
</evidence>
<dbReference type="InterPro" id="IPR020013">
    <property type="entry name" value="Flagellar_FlgE/F/G"/>
</dbReference>
<dbReference type="PANTHER" id="PTHR30435:SF19">
    <property type="entry name" value="FLAGELLAR BASAL-BODY ROD PROTEIN FLGG"/>
    <property type="match status" value="1"/>
</dbReference>
<dbReference type="GO" id="GO:0009425">
    <property type="term" value="C:bacterial-type flagellum basal body"/>
    <property type="evidence" value="ECO:0007669"/>
    <property type="project" value="UniProtKB-SubCell"/>
</dbReference>
<sequence length="237" mass="26759">MRGIYNSAMGMLNSFAEVNKISNNLANANTTGYKKDINTFKSILEKEIHAYSKENKKGELIGNVYSGVVLDKVYPIITQGVLEETSNNLDFAIEGNGFFKVLSGDNYFYTRNGEFKVNNDGFLVNNSGDYILDEFNQPIIIQDSFQVDENGNIQENNVAFYNTELENIYKVGNNYFSGDEINLQSSKIKQGFIEKSNVNTLEEMVNLINANRQFDILQRAVTTNDSLNTKLIEISSR</sequence>
<feature type="domain" description="Flagellar hook protein FlgE/F/G-like D1" evidence="5">
    <location>
        <begin position="92"/>
        <end position="154"/>
    </location>
</feature>
<keyword evidence="6" id="KW-0969">Cilium</keyword>
<dbReference type="NCBIfam" id="TIGR03506">
    <property type="entry name" value="FlgEFG_subfam"/>
    <property type="match status" value="1"/>
</dbReference>
<dbReference type="InterPro" id="IPR001444">
    <property type="entry name" value="Flag_bb_rod_N"/>
</dbReference>
<gene>
    <name evidence="6" type="ORF">C7380_10225</name>
</gene>
<feature type="domain" description="Flagellar basal-body/hook protein C-terminal" evidence="4">
    <location>
        <begin position="189"/>
        <end position="232"/>
    </location>
</feature>
<proteinExistence type="inferred from homology"/>
<comment type="caution">
    <text evidence="6">The sequence shown here is derived from an EMBL/GenBank/DDBJ whole genome shotgun (WGS) entry which is preliminary data.</text>
</comment>
<comment type="similarity">
    <text evidence="1 2">Belongs to the flagella basal body rod proteins family.</text>
</comment>
<evidence type="ECO:0000259" key="3">
    <source>
        <dbReference type="Pfam" id="PF00460"/>
    </source>
</evidence>
<protein>
    <submittedName>
        <fullName evidence="6">Flagellar basal-body rod protein FlgG</fullName>
    </submittedName>
</protein>
<keyword evidence="6" id="KW-0282">Flagellum</keyword>
<dbReference type="InterPro" id="IPR053967">
    <property type="entry name" value="LlgE_F_G-like_D1"/>
</dbReference>
<dbReference type="Pfam" id="PF06429">
    <property type="entry name" value="Flg_bbr_C"/>
    <property type="match status" value="1"/>
</dbReference>
<dbReference type="GO" id="GO:0071978">
    <property type="term" value="P:bacterial-type flagellum-dependent swarming motility"/>
    <property type="evidence" value="ECO:0007669"/>
    <property type="project" value="TreeGrafter"/>
</dbReference>
<accession>A0AA45HJL3</accession>
<evidence type="ECO:0000259" key="4">
    <source>
        <dbReference type="Pfam" id="PF06429"/>
    </source>
</evidence>